<dbReference type="EMBL" id="LNZH02000049">
    <property type="protein sequence ID" value="OCB91941.1"/>
    <property type="molecule type" value="Genomic_DNA"/>
</dbReference>
<dbReference type="Pfam" id="PF00069">
    <property type="entry name" value="Pkinase"/>
    <property type="match status" value="1"/>
</dbReference>
<dbReference type="Gene3D" id="1.10.510.10">
    <property type="entry name" value="Transferase(Phosphotransferase) domain 1"/>
    <property type="match status" value="1"/>
</dbReference>
<keyword evidence="3" id="KW-0808">Transferase</keyword>
<gene>
    <name evidence="3" type="ORF">A7U60_g781</name>
</gene>
<dbReference type="AlphaFoldDB" id="A0A9Q5I5L4"/>
<organism evidence="3 4">
    <name type="scientific">Sanghuangporus baumii</name>
    <name type="common">Phellinus baumii</name>
    <dbReference type="NCBI Taxonomy" id="108892"/>
    <lineage>
        <taxon>Eukaryota</taxon>
        <taxon>Fungi</taxon>
        <taxon>Dikarya</taxon>
        <taxon>Basidiomycota</taxon>
        <taxon>Agaricomycotina</taxon>
        <taxon>Agaricomycetes</taxon>
        <taxon>Hymenochaetales</taxon>
        <taxon>Hymenochaetaceae</taxon>
        <taxon>Sanghuangporus</taxon>
    </lineage>
</organism>
<reference evidence="3" key="1">
    <citation type="submission" date="2016-06" db="EMBL/GenBank/DDBJ databases">
        <title>Draft Genome sequence of the fungus Inonotus baumii.</title>
        <authorList>
            <person name="Zhu H."/>
            <person name="Lin W."/>
        </authorList>
    </citation>
    <scope>NUCLEOTIDE SEQUENCE</scope>
    <source>
        <strain evidence="3">821</strain>
    </source>
</reference>
<dbReference type="OrthoDB" id="4062651at2759"/>
<dbReference type="Proteomes" id="UP000757232">
    <property type="component" value="Unassembled WGS sequence"/>
</dbReference>
<evidence type="ECO:0000256" key="1">
    <source>
        <dbReference type="SAM" id="MobiDB-lite"/>
    </source>
</evidence>
<keyword evidence="4" id="KW-1185">Reference proteome</keyword>
<proteinExistence type="predicted"/>
<dbReference type="PANTHER" id="PTHR24345">
    <property type="entry name" value="SERINE/THREONINE-PROTEIN KINASE PLK"/>
    <property type="match status" value="1"/>
</dbReference>
<evidence type="ECO:0000259" key="2">
    <source>
        <dbReference type="PROSITE" id="PS50011"/>
    </source>
</evidence>
<feature type="domain" description="Protein kinase" evidence="2">
    <location>
        <begin position="1"/>
        <end position="106"/>
    </location>
</feature>
<dbReference type="InterPro" id="IPR000719">
    <property type="entry name" value="Prot_kinase_dom"/>
</dbReference>
<feature type="compositionally biased region" description="Low complexity" evidence="1">
    <location>
        <begin position="278"/>
        <end position="290"/>
    </location>
</feature>
<dbReference type="SUPFAM" id="SSF56112">
    <property type="entry name" value="Protein kinase-like (PK-like)"/>
    <property type="match status" value="1"/>
</dbReference>
<dbReference type="GO" id="GO:0005524">
    <property type="term" value="F:ATP binding"/>
    <property type="evidence" value="ECO:0007669"/>
    <property type="project" value="InterPro"/>
</dbReference>
<accession>A0A9Q5I5L4</accession>
<comment type="caution">
    <text evidence="3">The sequence shown here is derived from an EMBL/GenBank/DDBJ whole genome shotgun (WGS) entry which is preliminary data.</text>
</comment>
<name>A0A9Q5I5L4_SANBA</name>
<sequence length="510" mass="55829">MTDTGCGTLAYAAPEMHRGEAYSFSADIYSLGVVFHEMLLDRLPPYPPTEAESVHEENEGWFLDTPKKSTQKLTIESVALDLLKSLLALDPSKRISIPELRTHSFFSGVHWHTLAAQAYTLPDYHSVPSLPLKLLPYSGAINPGVFVDPLAVPEDGPDRALDETFNVEGCLKMRRRPDGKHNRWKNTGIGKEMLNVPEKALQIWNFVTGCDRRAKKREWAGDVDYRRETFARVTEFKTNNQSKCDVAGEGDAGKEIKAVAQTEDLSGSHSRDSMVANTGHGSSTSHESTSVQRTPPEPQHPRGLRRVTMLIPPRPRPVSSVQMHIPSLTLDLLPEQSGNASSGSDLDSVISSTNAIFARSFLESESDSELEAQAVSRRARPGLARLSTDLPISSPEGSQSSSSPFPSSYSLGVFLSRAFEHVLPSPLSTISPDAEAWAEDKLRAKPMPLSSSCPSLLPSSSLAPSPISSVLPTPVRGNSRLSDMVRFHNDGANSIKRVVEAEVREMNLIR</sequence>
<keyword evidence="3" id="KW-0418">Kinase</keyword>
<evidence type="ECO:0000313" key="3">
    <source>
        <dbReference type="EMBL" id="OCB91941.1"/>
    </source>
</evidence>
<dbReference type="GO" id="GO:0004672">
    <property type="term" value="F:protein kinase activity"/>
    <property type="evidence" value="ECO:0007669"/>
    <property type="project" value="InterPro"/>
</dbReference>
<feature type="region of interest" description="Disordered" evidence="1">
    <location>
        <begin position="262"/>
        <end position="320"/>
    </location>
</feature>
<dbReference type="PROSITE" id="PS50011">
    <property type="entry name" value="PROTEIN_KINASE_DOM"/>
    <property type="match status" value="1"/>
</dbReference>
<evidence type="ECO:0000313" key="4">
    <source>
        <dbReference type="Proteomes" id="UP000757232"/>
    </source>
</evidence>
<dbReference type="InterPro" id="IPR011009">
    <property type="entry name" value="Kinase-like_dom_sf"/>
</dbReference>
<protein>
    <submittedName>
        <fullName evidence="3">Kinase-like protein</fullName>
    </submittedName>
</protein>
<dbReference type="GO" id="GO:0005634">
    <property type="term" value="C:nucleus"/>
    <property type="evidence" value="ECO:0007669"/>
    <property type="project" value="TreeGrafter"/>
</dbReference>